<gene>
    <name evidence="2" type="ORF">SAMN05892877_107122</name>
</gene>
<proteinExistence type="predicted"/>
<dbReference type="Proteomes" id="UP000219167">
    <property type="component" value="Unassembled WGS sequence"/>
</dbReference>
<feature type="region of interest" description="Disordered" evidence="1">
    <location>
        <begin position="1"/>
        <end position="75"/>
    </location>
</feature>
<name>A0A285UEG4_9HYPH</name>
<protein>
    <submittedName>
        <fullName evidence="2">Uncharacterized protein</fullName>
    </submittedName>
</protein>
<accession>A0A285UEG4</accession>
<dbReference type="AlphaFoldDB" id="A0A285UEG4"/>
<dbReference type="AntiFam" id="ANF00047">
    <property type="entry name" value="Overlaps RNaseP, same strand"/>
</dbReference>
<sequence>MAGQPPSASAERPRGEESPGSTETRCRITSGGGDPRESATESRPPSHARVRVKGWGKSPPRTWRHGRHGKPHREQDRIGMTRAAQAAQPVSGPVIRVGCTRPGASPVPDEWLPRSGFGRSHTEPGLQANWRFPSSLFRRAIRRARRASAVLGRSMRRCAVLTVTSPFSSHRLCCRRPLQAPEIRQNLQLNPVAWGRASNLSLNLTAYKQLMVSLRESGQFPLTPIWSHGIP</sequence>
<evidence type="ECO:0000256" key="1">
    <source>
        <dbReference type="SAM" id="MobiDB-lite"/>
    </source>
</evidence>
<organism evidence="2 3">
    <name type="scientific">Rhizobium subbaraonis</name>
    <dbReference type="NCBI Taxonomy" id="908946"/>
    <lineage>
        <taxon>Bacteria</taxon>
        <taxon>Pseudomonadati</taxon>
        <taxon>Pseudomonadota</taxon>
        <taxon>Alphaproteobacteria</taxon>
        <taxon>Hyphomicrobiales</taxon>
        <taxon>Rhizobiaceae</taxon>
        <taxon>Rhizobium/Agrobacterium group</taxon>
        <taxon>Rhizobium</taxon>
    </lineage>
</organism>
<reference evidence="2 3" key="1">
    <citation type="submission" date="2017-08" db="EMBL/GenBank/DDBJ databases">
        <authorList>
            <person name="de Groot N.N."/>
        </authorList>
    </citation>
    <scope>NUCLEOTIDE SEQUENCE [LARGE SCALE GENOMIC DNA]</scope>
    <source>
        <strain evidence="2 3">JC85</strain>
    </source>
</reference>
<dbReference type="AntiFam" id="ANF00046">
    <property type="entry name" value="Overlaps RNaseP, same strand"/>
</dbReference>
<evidence type="ECO:0000313" key="2">
    <source>
        <dbReference type="EMBL" id="SOC40315.1"/>
    </source>
</evidence>
<evidence type="ECO:0000313" key="3">
    <source>
        <dbReference type="Proteomes" id="UP000219167"/>
    </source>
</evidence>
<keyword evidence="3" id="KW-1185">Reference proteome</keyword>
<dbReference type="EMBL" id="OBQD01000007">
    <property type="protein sequence ID" value="SOC40315.1"/>
    <property type="molecule type" value="Genomic_DNA"/>
</dbReference>
<feature type="compositionally biased region" description="Basic residues" evidence="1">
    <location>
        <begin position="62"/>
        <end position="71"/>
    </location>
</feature>